<dbReference type="EnsemblMetazoa" id="Aqu2.1.03303_001">
    <property type="protein sequence ID" value="Aqu2.1.03303_001"/>
    <property type="gene ID" value="Aqu2.1.03303"/>
</dbReference>
<dbReference type="Gene3D" id="3.40.50.300">
    <property type="entry name" value="P-loop containing nucleotide triphosphate hydrolases"/>
    <property type="match status" value="1"/>
</dbReference>
<sequence length="131" mass="14352">MAEAQFIAIEEETKDDSEITTVHGNENIEGNDVLSKELDPKIKKLRARGRPVTVLVVGPTGCGKSTLINAMFGRDVAEVGHGARAVTSEITAHEGKYNGVKIKVYDTIGFGDTEGRTDFNILYQINEHDNY</sequence>
<dbReference type="OrthoDB" id="8954335at2759"/>
<evidence type="ECO:0000313" key="2">
    <source>
        <dbReference type="EnsemblMetazoa" id="Aqu2.1.03303_001"/>
    </source>
</evidence>
<dbReference type="InterPro" id="IPR006073">
    <property type="entry name" value="GTP-bd"/>
</dbReference>
<dbReference type="InParanoid" id="A0A1X7SMI2"/>
<organism evidence="2">
    <name type="scientific">Amphimedon queenslandica</name>
    <name type="common">Sponge</name>
    <dbReference type="NCBI Taxonomy" id="400682"/>
    <lineage>
        <taxon>Eukaryota</taxon>
        <taxon>Metazoa</taxon>
        <taxon>Porifera</taxon>
        <taxon>Demospongiae</taxon>
        <taxon>Heteroscleromorpha</taxon>
        <taxon>Haplosclerida</taxon>
        <taxon>Niphatidae</taxon>
        <taxon>Amphimedon</taxon>
    </lineage>
</organism>
<protein>
    <recommendedName>
        <fullName evidence="1">G domain-containing protein</fullName>
    </recommendedName>
</protein>
<proteinExistence type="predicted"/>
<dbReference type="PANTHER" id="PTHR18884">
    <property type="entry name" value="SEPTIN"/>
    <property type="match status" value="1"/>
</dbReference>
<accession>A0A1X7SMI2</accession>
<evidence type="ECO:0000259" key="1">
    <source>
        <dbReference type="Pfam" id="PF01926"/>
    </source>
</evidence>
<dbReference type="SUPFAM" id="SSF52540">
    <property type="entry name" value="P-loop containing nucleoside triphosphate hydrolases"/>
    <property type="match status" value="1"/>
</dbReference>
<reference evidence="2" key="1">
    <citation type="submission" date="2017-05" db="UniProtKB">
        <authorList>
            <consortium name="EnsemblMetazoa"/>
        </authorList>
    </citation>
    <scope>IDENTIFICATION</scope>
</reference>
<name>A0A1X7SMI2_AMPQE</name>
<dbReference type="Pfam" id="PF01926">
    <property type="entry name" value="MMR_HSR1"/>
    <property type="match status" value="1"/>
</dbReference>
<feature type="domain" description="G" evidence="1">
    <location>
        <begin position="53"/>
        <end position="111"/>
    </location>
</feature>
<dbReference type="GO" id="GO:0005525">
    <property type="term" value="F:GTP binding"/>
    <property type="evidence" value="ECO:0007669"/>
    <property type="project" value="InterPro"/>
</dbReference>
<dbReference type="AlphaFoldDB" id="A0A1X7SMI2"/>
<dbReference type="InterPro" id="IPR027417">
    <property type="entry name" value="P-loop_NTPase"/>
</dbReference>